<keyword evidence="1" id="KW-0677">Repeat</keyword>
<dbReference type="PANTHER" id="PTHR47679">
    <property type="entry name" value="PROTEIN TORNADO 1"/>
    <property type="match status" value="1"/>
</dbReference>
<dbReference type="PANTHER" id="PTHR47679:SF2">
    <property type="entry name" value="C-TERMINAL OF ROC (COR) DOMAIN-CONTAINING PROTEIN"/>
    <property type="match status" value="1"/>
</dbReference>
<feature type="non-terminal residue" evidence="3">
    <location>
        <position position="1"/>
    </location>
</feature>
<accession>A0A8B6E4S1</accession>
<name>A0A8B6E4S1_MYTGA</name>
<dbReference type="AlphaFoldDB" id="A0A8B6E4S1"/>
<keyword evidence="4" id="KW-1185">Reference proteome</keyword>
<evidence type="ECO:0000256" key="1">
    <source>
        <dbReference type="ARBA" id="ARBA00022737"/>
    </source>
</evidence>
<organism evidence="3 4">
    <name type="scientific">Mytilus galloprovincialis</name>
    <name type="common">Mediterranean mussel</name>
    <dbReference type="NCBI Taxonomy" id="29158"/>
    <lineage>
        <taxon>Eukaryota</taxon>
        <taxon>Metazoa</taxon>
        <taxon>Spiralia</taxon>
        <taxon>Lophotrochozoa</taxon>
        <taxon>Mollusca</taxon>
        <taxon>Bivalvia</taxon>
        <taxon>Autobranchia</taxon>
        <taxon>Pteriomorphia</taxon>
        <taxon>Mytilida</taxon>
        <taxon>Mytiloidea</taxon>
        <taxon>Mytilidae</taxon>
        <taxon>Mytilinae</taxon>
        <taxon>Mytilus</taxon>
    </lineage>
</organism>
<dbReference type="OrthoDB" id="5962960at2759"/>
<dbReference type="InterPro" id="IPR027417">
    <property type="entry name" value="P-loop_NTPase"/>
</dbReference>
<feature type="domain" description="COR" evidence="2">
    <location>
        <begin position="232"/>
        <end position="372"/>
    </location>
</feature>
<dbReference type="InterPro" id="IPR032171">
    <property type="entry name" value="COR-A"/>
</dbReference>
<gene>
    <name evidence="3" type="ORF">MGAL_10B034195</name>
</gene>
<proteinExistence type="predicted"/>
<sequence length="465" mass="54165">CHLETETKSPETTSTTEVVRNPGIIGKLKKLFGVKRHVDEIKVVMTKERFWDETVKARKKKLHHRKIAPVIIWDFGGQDVFYCTHQTFFTYRAIYLLVLDGSRNLDDPCVFEEYLPGKSELKTARDYLIIWINTIVTYCKGSGPGFPKIMIVLTHKDKLRANEVEQRRHEIFGEINNMFHQTSLMQHLVLDDKIFVNAHDKYDPEMTKIKAAIISESERQPTWGETLPKCFIPLELEFATLIRKGIPLITLEHLGKINALQPIRPLSETELKVFLKFQHSIGKLLYFDEHKLDDRIILSPTLLIDAFKSIVTDRRFCQGDAQREELWDVLGKKGVVSKLMIEQIWKKQKYKKFYKHKDYLLEVMTHLDILVEPKRYDLDRNRIPADFYYVASMVRVKDDFGYLQSADFTTRSIAIAFQSSSLMIPPALSFRFISYCLYVWAVKTYGDITRKCCSIGQGSLPLIRL</sequence>
<dbReference type="Pfam" id="PF16095">
    <property type="entry name" value="COR-A"/>
    <property type="match status" value="1"/>
</dbReference>
<dbReference type="Pfam" id="PF08477">
    <property type="entry name" value="Roc"/>
    <property type="match status" value="1"/>
</dbReference>
<dbReference type="Gene3D" id="3.40.50.300">
    <property type="entry name" value="P-loop containing nucleotide triphosphate hydrolases"/>
    <property type="match status" value="1"/>
</dbReference>
<reference evidence="3" key="1">
    <citation type="submission" date="2018-11" db="EMBL/GenBank/DDBJ databases">
        <authorList>
            <person name="Alioto T."/>
            <person name="Alioto T."/>
        </authorList>
    </citation>
    <scope>NUCLEOTIDE SEQUENCE</scope>
</reference>
<dbReference type="SUPFAM" id="SSF52540">
    <property type="entry name" value="P-loop containing nucleoside triphosphate hydrolases"/>
    <property type="match status" value="1"/>
</dbReference>
<comment type="caution">
    <text evidence="3">The sequence shown here is derived from an EMBL/GenBank/DDBJ whole genome shotgun (WGS) entry which is preliminary data.</text>
</comment>
<protein>
    <recommendedName>
        <fullName evidence="2">COR domain-containing protein</fullName>
    </recommendedName>
</protein>
<evidence type="ECO:0000259" key="2">
    <source>
        <dbReference type="Pfam" id="PF16095"/>
    </source>
</evidence>
<dbReference type="Proteomes" id="UP000596742">
    <property type="component" value="Unassembled WGS sequence"/>
</dbReference>
<evidence type="ECO:0000313" key="4">
    <source>
        <dbReference type="Proteomes" id="UP000596742"/>
    </source>
</evidence>
<dbReference type="EMBL" id="UYJE01004503">
    <property type="protein sequence ID" value="VDI28473.1"/>
    <property type="molecule type" value="Genomic_DNA"/>
</dbReference>
<evidence type="ECO:0000313" key="3">
    <source>
        <dbReference type="EMBL" id="VDI28473.1"/>
    </source>
</evidence>